<feature type="domain" description="Zn(2)-C6 fungal-type" evidence="5">
    <location>
        <begin position="64"/>
        <end position="93"/>
    </location>
</feature>
<dbReference type="PANTHER" id="PTHR31001:SF56">
    <property type="entry name" value="ZN(2)-C6 FUNGAL-TYPE DOMAIN-CONTAINING PROTEIN"/>
    <property type="match status" value="1"/>
</dbReference>
<keyword evidence="7" id="KW-1185">Reference proteome</keyword>
<evidence type="ECO:0000256" key="4">
    <source>
        <dbReference type="SAM" id="MobiDB-lite"/>
    </source>
</evidence>
<sequence>MQTGPRVKTRGIRKRNRATDLARNPSSSGPGPLRLGPCSYSSSRTCSSSGLMSSTPRDPHRTRSCADCRRLKLRCDRSWPCSSCVKRGKGHFCPEGLPSGQSAEESLAAKVSILEARLREAGEDPNSLEGYAHESPSPPSPSPLGPQRGHRANESTWRSSRPPTDAGGSPGGAGLLVSYDEGESSHYVGGGATGAHRIDMEGGLEDTSEDAGFVTAARASLPPLATAQRLCDIYFKHGCVEFAVLDAAAFHHGIMSPIYAQTAVCHKHAWAILFLVLALGSHFDPLAPWDDAQPHTLFDVARSLFDVRELEEQHTLTSVRALHLIGIFCINARVRGSEKHWPWLGMQMRIVQAMGLHRDGVRFGLNDQGAEQRRRTFWECQTFDRLHSLSLGRPYAIADHHIDTQFPQSTLDEHELSFERAKFRLGQVRGRIADELFSLRACPYATVLDLDGQLRELERTLHATLRWTGSATQGAHVDIDERTTLPDLPTMRRYYLSIMIQETVMCLHRSHFSRALTEQDGDPLHSPFSSSVVALLDAARRLIAVTTAANNAFPAVAGRWAFLFTRTFSAGVCIGVCATRFPLSVVTTSSLGDLYTLQETFASANRGLSVSKRPLDRWVTVLEELCSAARRSSDAPPGRPAALPKLAHSSSLELVSGATRLTKRRHLDPAPDASAGGQAPFGYGNQMLANQPTLMDSGFIPGLEDFFDLFDQTWIDPAVENNRR</sequence>
<dbReference type="STRING" id="215250.A0A316YPH7"/>
<dbReference type="GO" id="GO:0005634">
    <property type="term" value="C:nucleus"/>
    <property type="evidence" value="ECO:0007669"/>
    <property type="project" value="UniProtKB-SubCell"/>
</dbReference>
<dbReference type="SMART" id="SM00066">
    <property type="entry name" value="GAL4"/>
    <property type="match status" value="1"/>
</dbReference>
<dbReference type="Gene3D" id="4.10.240.10">
    <property type="entry name" value="Zn(2)-C6 fungal-type DNA-binding domain"/>
    <property type="match status" value="1"/>
</dbReference>
<dbReference type="SMART" id="SM00906">
    <property type="entry name" value="Fungal_trans"/>
    <property type="match status" value="1"/>
</dbReference>
<keyword evidence="2" id="KW-0479">Metal-binding</keyword>
<dbReference type="InterPro" id="IPR007219">
    <property type="entry name" value="XnlR_reg_dom"/>
</dbReference>
<evidence type="ECO:0000259" key="5">
    <source>
        <dbReference type="PROSITE" id="PS50048"/>
    </source>
</evidence>
<dbReference type="EMBL" id="KZ819636">
    <property type="protein sequence ID" value="PWN91052.1"/>
    <property type="molecule type" value="Genomic_DNA"/>
</dbReference>
<dbReference type="PANTHER" id="PTHR31001">
    <property type="entry name" value="UNCHARACTERIZED TRANSCRIPTIONAL REGULATORY PROTEIN"/>
    <property type="match status" value="1"/>
</dbReference>
<dbReference type="PROSITE" id="PS00463">
    <property type="entry name" value="ZN2_CY6_FUNGAL_1"/>
    <property type="match status" value="1"/>
</dbReference>
<dbReference type="GO" id="GO:0008270">
    <property type="term" value="F:zinc ion binding"/>
    <property type="evidence" value="ECO:0007669"/>
    <property type="project" value="InterPro"/>
</dbReference>
<protein>
    <recommendedName>
        <fullName evidence="5">Zn(2)-C6 fungal-type domain-containing protein</fullName>
    </recommendedName>
</protein>
<evidence type="ECO:0000313" key="6">
    <source>
        <dbReference type="EMBL" id="PWN91052.1"/>
    </source>
</evidence>
<feature type="compositionally biased region" description="Basic residues" evidence="4">
    <location>
        <begin position="7"/>
        <end position="16"/>
    </location>
</feature>
<keyword evidence="3" id="KW-0539">Nucleus</keyword>
<dbReference type="Proteomes" id="UP000245768">
    <property type="component" value="Unassembled WGS sequence"/>
</dbReference>
<dbReference type="InterPro" id="IPR036864">
    <property type="entry name" value="Zn2-C6_fun-type_DNA-bd_sf"/>
</dbReference>
<dbReference type="SUPFAM" id="SSF57701">
    <property type="entry name" value="Zn2/Cys6 DNA-binding domain"/>
    <property type="match status" value="1"/>
</dbReference>
<dbReference type="Pfam" id="PF04082">
    <property type="entry name" value="Fungal_trans"/>
    <property type="match status" value="1"/>
</dbReference>
<dbReference type="GO" id="GO:0000981">
    <property type="term" value="F:DNA-binding transcription factor activity, RNA polymerase II-specific"/>
    <property type="evidence" value="ECO:0007669"/>
    <property type="project" value="InterPro"/>
</dbReference>
<dbReference type="RefSeq" id="XP_025378250.1">
    <property type="nucleotide sequence ID" value="XM_025525080.1"/>
</dbReference>
<dbReference type="GO" id="GO:0003677">
    <property type="term" value="F:DNA binding"/>
    <property type="evidence" value="ECO:0007669"/>
    <property type="project" value="InterPro"/>
</dbReference>
<dbReference type="GeneID" id="37046996"/>
<comment type="subcellular location">
    <subcellularLocation>
        <location evidence="1">Nucleus</location>
    </subcellularLocation>
</comment>
<dbReference type="CDD" id="cd12148">
    <property type="entry name" value="fungal_TF_MHR"/>
    <property type="match status" value="1"/>
</dbReference>
<evidence type="ECO:0000313" key="7">
    <source>
        <dbReference type="Proteomes" id="UP000245768"/>
    </source>
</evidence>
<dbReference type="AlphaFoldDB" id="A0A316YPH7"/>
<dbReference type="OrthoDB" id="424974at2759"/>
<feature type="region of interest" description="Disordered" evidence="4">
    <location>
        <begin position="1"/>
        <end position="35"/>
    </location>
</feature>
<evidence type="ECO:0000256" key="2">
    <source>
        <dbReference type="ARBA" id="ARBA00022723"/>
    </source>
</evidence>
<dbReference type="GO" id="GO:0006351">
    <property type="term" value="P:DNA-templated transcription"/>
    <property type="evidence" value="ECO:0007669"/>
    <property type="project" value="InterPro"/>
</dbReference>
<dbReference type="InterPro" id="IPR050613">
    <property type="entry name" value="Sec_Metabolite_Reg"/>
</dbReference>
<dbReference type="InterPro" id="IPR001138">
    <property type="entry name" value="Zn2Cys6_DnaBD"/>
</dbReference>
<evidence type="ECO:0000256" key="3">
    <source>
        <dbReference type="ARBA" id="ARBA00023242"/>
    </source>
</evidence>
<dbReference type="CDD" id="cd00067">
    <property type="entry name" value="GAL4"/>
    <property type="match status" value="1"/>
</dbReference>
<organism evidence="6 7">
    <name type="scientific">Acaromyces ingoldii</name>
    <dbReference type="NCBI Taxonomy" id="215250"/>
    <lineage>
        <taxon>Eukaryota</taxon>
        <taxon>Fungi</taxon>
        <taxon>Dikarya</taxon>
        <taxon>Basidiomycota</taxon>
        <taxon>Ustilaginomycotina</taxon>
        <taxon>Exobasidiomycetes</taxon>
        <taxon>Exobasidiales</taxon>
        <taxon>Cryptobasidiaceae</taxon>
        <taxon>Acaromyces</taxon>
    </lineage>
</organism>
<proteinExistence type="predicted"/>
<name>A0A316YPH7_9BASI</name>
<feature type="region of interest" description="Disordered" evidence="4">
    <location>
        <begin position="125"/>
        <end position="175"/>
    </location>
</feature>
<accession>A0A316YPH7</accession>
<evidence type="ECO:0000256" key="1">
    <source>
        <dbReference type="ARBA" id="ARBA00004123"/>
    </source>
</evidence>
<dbReference type="InParanoid" id="A0A316YPH7"/>
<reference evidence="6 7" key="1">
    <citation type="journal article" date="2018" name="Mol. Biol. Evol.">
        <title>Broad Genomic Sampling Reveals a Smut Pathogenic Ancestry of the Fungal Clade Ustilaginomycotina.</title>
        <authorList>
            <person name="Kijpornyongpan T."/>
            <person name="Mondo S.J."/>
            <person name="Barry K."/>
            <person name="Sandor L."/>
            <person name="Lee J."/>
            <person name="Lipzen A."/>
            <person name="Pangilinan J."/>
            <person name="LaButti K."/>
            <person name="Hainaut M."/>
            <person name="Henrissat B."/>
            <person name="Grigoriev I.V."/>
            <person name="Spatafora J.W."/>
            <person name="Aime M.C."/>
        </authorList>
    </citation>
    <scope>NUCLEOTIDE SEQUENCE [LARGE SCALE GENOMIC DNA]</scope>
    <source>
        <strain evidence="6 7">MCA 4198</strain>
    </source>
</reference>
<gene>
    <name evidence="6" type="ORF">FA10DRAFT_302232</name>
</gene>
<dbReference type="PROSITE" id="PS50048">
    <property type="entry name" value="ZN2_CY6_FUNGAL_2"/>
    <property type="match status" value="1"/>
</dbReference>